<comment type="caution">
    <text evidence="1">The sequence shown here is derived from an EMBL/GenBank/DDBJ whole genome shotgun (WGS) entry which is preliminary data.</text>
</comment>
<keyword evidence="2" id="KW-1185">Reference proteome</keyword>
<dbReference type="EMBL" id="JAEUBG010002832">
    <property type="protein sequence ID" value="KAH3684006.1"/>
    <property type="molecule type" value="Genomic_DNA"/>
</dbReference>
<dbReference type="Proteomes" id="UP000774326">
    <property type="component" value="Unassembled WGS sequence"/>
</dbReference>
<accession>A0A9P8TMR1</accession>
<gene>
    <name evidence="1" type="ORF">WICPIJ_005029</name>
</gene>
<sequence length="98" mass="11173">MASNTFTIEHIRESHVWFHIRFMNSFLGVDFVLFNNEFTNLNLCVGDGTSTDSCVTCSLQLFVKDVFTPSIPIRDINILHARFLADIVIVVTNSWFGD</sequence>
<proteinExistence type="predicted"/>
<organism evidence="1 2">
    <name type="scientific">Wickerhamomyces pijperi</name>
    <name type="common">Yeast</name>
    <name type="synonym">Pichia pijperi</name>
    <dbReference type="NCBI Taxonomy" id="599730"/>
    <lineage>
        <taxon>Eukaryota</taxon>
        <taxon>Fungi</taxon>
        <taxon>Dikarya</taxon>
        <taxon>Ascomycota</taxon>
        <taxon>Saccharomycotina</taxon>
        <taxon>Saccharomycetes</taxon>
        <taxon>Phaffomycetales</taxon>
        <taxon>Wickerhamomycetaceae</taxon>
        <taxon>Wickerhamomyces</taxon>
    </lineage>
</organism>
<protein>
    <submittedName>
        <fullName evidence="1">Uncharacterized protein</fullName>
    </submittedName>
</protein>
<evidence type="ECO:0000313" key="2">
    <source>
        <dbReference type="Proteomes" id="UP000774326"/>
    </source>
</evidence>
<name>A0A9P8TMR1_WICPI</name>
<reference evidence="1" key="1">
    <citation type="journal article" date="2021" name="Open Biol.">
        <title>Shared evolutionary footprints suggest mitochondrial oxidative damage underlies multiple complex I losses in fungi.</title>
        <authorList>
            <person name="Schikora-Tamarit M.A."/>
            <person name="Marcet-Houben M."/>
            <person name="Nosek J."/>
            <person name="Gabaldon T."/>
        </authorList>
    </citation>
    <scope>NUCLEOTIDE SEQUENCE</scope>
    <source>
        <strain evidence="1">CBS2887</strain>
    </source>
</reference>
<reference evidence="1" key="2">
    <citation type="submission" date="2021-01" db="EMBL/GenBank/DDBJ databases">
        <authorList>
            <person name="Schikora-Tamarit M.A."/>
        </authorList>
    </citation>
    <scope>NUCLEOTIDE SEQUENCE</scope>
    <source>
        <strain evidence="1">CBS2887</strain>
    </source>
</reference>
<evidence type="ECO:0000313" key="1">
    <source>
        <dbReference type="EMBL" id="KAH3684006.1"/>
    </source>
</evidence>
<dbReference type="AlphaFoldDB" id="A0A9P8TMR1"/>